<dbReference type="PROSITE" id="PS51892">
    <property type="entry name" value="SUBTILASE"/>
    <property type="match status" value="1"/>
</dbReference>
<dbReference type="OrthoDB" id="9798386at2"/>
<feature type="active site" description="Charge relay system" evidence="5">
    <location>
        <position position="260"/>
    </location>
</feature>
<dbReference type="InterPro" id="IPR001119">
    <property type="entry name" value="SLH_dom"/>
</dbReference>
<dbReference type="PROSITE" id="PS00136">
    <property type="entry name" value="SUBTILASE_ASP"/>
    <property type="match status" value="1"/>
</dbReference>
<sequence length="844" mass="92267">MRQTKGAKLLVHWIVGVVLLFVFAGSAGAQQRAVQVAAVADDPFGEKQSYLQQIHVNEAWDVAKGNTNIIIAVVDTGVDLSHPDLQPNLINGINLISPKLLPRDDNGHGTNVAGVLAAATNNDKGVSGILWNAKIMPIKALESDGSGGEAKLGEGIRYAVDHGAKIVVLSLGLNKYSTYMSDIVKYAEDHDVLLVAATGNEGNRVKYPAAYPTVLAVGGMTAERTADNRSNTGPEVDLVAPWDVFTTALGGSYEYKDGTSMAAPQVAAVAALAWSKYPDFKAYQIRQLLRQTADDLGSPGWDASTGYGLLRADRALSEMPLLDMYEPNNRKDQAKPVSISKTISASFSGGSDQDWFAFDASYNGTVRITFQQESGQSITVQHTDASGAFTSQTVGPGEAAVLPVTKGRSYLQLQLGNRNFKGEAAYQMTTSFDIYRDPFEDNDKQYKASVLPSRSQTIKGTFHQQNDQDWFEFRVMQSGTLNIRLSTDTARIDPVLFVQKQGEKSVTIDDGEDGASENLQLSEVFPGSYYIKVSNVKEYPYPVTGEYYLTIEYDAKQIDPNEPNNRSYQATTVSLNTEYDGLMDKADDVDWFQFPLSGDSLVQVDVSDIPSGIEMGATLYDGSMRPITNSSSGYALQLRQRLGTGNYYLKLGASGAFDHHMYRLIVGVKPLVGGYADINGHWAMDNILAMSDKQVINGYDDYTFRPNHAITRAEATTLLSRALNLSKQKGIYYTDLAPDHWAYPYIARAAQSGIVDGYPDGSFAPDQPVSRMEMISMIAKGLNKTGKRRGANPFTDVDDNYWGTPILKQMKAEGWIDGYADGSFRPDQQASRAEFVSMLAKMLP</sequence>
<evidence type="ECO:0000256" key="1">
    <source>
        <dbReference type="ARBA" id="ARBA00011073"/>
    </source>
</evidence>
<organism evidence="8 9">
    <name type="scientific">Paenibacillus rigui</name>
    <dbReference type="NCBI Taxonomy" id="554312"/>
    <lineage>
        <taxon>Bacteria</taxon>
        <taxon>Bacillati</taxon>
        <taxon>Bacillota</taxon>
        <taxon>Bacilli</taxon>
        <taxon>Bacillales</taxon>
        <taxon>Paenibacillaceae</taxon>
        <taxon>Paenibacillus</taxon>
    </lineage>
</organism>
<dbReference type="Gene3D" id="2.60.120.380">
    <property type="match status" value="3"/>
</dbReference>
<gene>
    <name evidence="8" type="ORF">CF651_10705</name>
</gene>
<feature type="domain" description="SLH" evidence="7">
    <location>
        <begin position="670"/>
        <end position="728"/>
    </location>
</feature>
<evidence type="ECO:0000259" key="7">
    <source>
        <dbReference type="PROSITE" id="PS51272"/>
    </source>
</evidence>
<dbReference type="Pfam" id="PF00082">
    <property type="entry name" value="Peptidase_S8"/>
    <property type="match status" value="1"/>
</dbReference>
<dbReference type="SUPFAM" id="SSF52743">
    <property type="entry name" value="Subtilisin-like"/>
    <property type="match status" value="1"/>
</dbReference>
<keyword evidence="4 5" id="KW-0720">Serine protease</keyword>
<dbReference type="GO" id="GO:0006508">
    <property type="term" value="P:proteolysis"/>
    <property type="evidence" value="ECO:0007669"/>
    <property type="project" value="UniProtKB-KW"/>
</dbReference>
<dbReference type="InterPro" id="IPR015500">
    <property type="entry name" value="Peptidase_S8_subtilisin-rel"/>
</dbReference>
<feature type="active site" description="Charge relay system" evidence="5">
    <location>
        <position position="108"/>
    </location>
</feature>
<dbReference type="InterPro" id="IPR022398">
    <property type="entry name" value="Peptidase_S8_His-AS"/>
</dbReference>
<dbReference type="RefSeq" id="WP_094014850.1">
    <property type="nucleotide sequence ID" value="NZ_NMQW01000015.1"/>
</dbReference>
<feature type="domain" description="SLH" evidence="7">
    <location>
        <begin position="729"/>
        <end position="792"/>
    </location>
</feature>
<evidence type="ECO:0000256" key="3">
    <source>
        <dbReference type="ARBA" id="ARBA00022801"/>
    </source>
</evidence>
<evidence type="ECO:0000313" key="9">
    <source>
        <dbReference type="Proteomes" id="UP000215509"/>
    </source>
</evidence>
<keyword evidence="2 5" id="KW-0645">Protease</keyword>
<evidence type="ECO:0000256" key="4">
    <source>
        <dbReference type="ARBA" id="ARBA00022825"/>
    </source>
</evidence>
<feature type="domain" description="SLH" evidence="7">
    <location>
        <begin position="793"/>
        <end position="844"/>
    </location>
</feature>
<dbReference type="PANTHER" id="PTHR43399:SF4">
    <property type="entry name" value="CELL WALL-ASSOCIATED PROTEASE"/>
    <property type="match status" value="1"/>
</dbReference>
<dbReference type="Gene3D" id="3.40.50.200">
    <property type="entry name" value="Peptidase S8/S53 domain"/>
    <property type="match status" value="1"/>
</dbReference>
<dbReference type="AlphaFoldDB" id="A0A229UST6"/>
<dbReference type="GO" id="GO:0004252">
    <property type="term" value="F:serine-type endopeptidase activity"/>
    <property type="evidence" value="ECO:0007669"/>
    <property type="project" value="UniProtKB-UniRule"/>
</dbReference>
<dbReference type="PROSITE" id="PS00137">
    <property type="entry name" value="SUBTILASE_HIS"/>
    <property type="match status" value="1"/>
</dbReference>
<name>A0A229UST6_9BACL</name>
<feature type="active site" description="Charge relay system" evidence="5">
    <location>
        <position position="75"/>
    </location>
</feature>
<comment type="similarity">
    <text evidence="1 5 6">Belongs to the peptidase S8 family.</text>
</comment>
<dbReference type="InterPro" id="IPR023828">
    <property type="entry name" value="Peptidase_S8_Ser-AS"/>
</dbReference>
<dbReference type="Pfam" id="PF00395">
    <property type="entry name" value="SLH"/>
    <property type="match status" value="3"/>
</dbReference>
<proteinExistence type="inferred from homology"/>
<reference evidence="8 9" key="1">
    <citation type="submission" date="2017-07" db="EMBL/GenBank/DDBJ databases">
        <title>Genome sequencing and assembly of Paenibacillus rigui.</title>
        <authorList>
            <person name="Mayilraj S."/>
        </authorList>
    </citation>
    <scope>NUCLEOTIDE SEQUENCE [LARGE SCALE GENOMIC DNA]</scope>
    <source>
        <strain evidence="8 9">JCM 16352</strain>
    </source>
</reference>
<dbReference type="PRINTS" id="PR00723">
    <property type="entry name" value="SUBTILISIN"/>
</dbReference>
<dbReference type="EMBL" id="NMQW01000015">
    <property type="protein sequence ID" value="OXM86393.1"/>
    <property type="molecule type" value="Genomic_DNA"/>
</dbReference>
<comment type="caution">
    <text evidence="8">The sequence shown here is derived from an EMBL/GenBank/DDBJ whole genome shotgun (WGS) entry which is preliminary data.</text>
</comment>
<evidence type="ECO:0000256" key="6">
    <source>
        <dbReference type="RuleBase" id="RU003355"/>
    </source>
</evidence>
<dbReference type="InterPro" id="IPR051048">
    <property type="entry name" value="Peptidase_S8/S53_subtilisin"/>
</dbReference>
<evidence type="ECO:0000256" key="5">
    <source>
        <dbReference type="PROSITE-ProRule" id="PRU01240"/>
    </source>
</evidence>
<evidence type="ECO:0000256" key="2">
    <source>
        <dbReference type="ARBA" id="ARBA00022670"/>
    </source>
</evidence>
<accession>A0A229UST6</accession>
<dbReference type="SUPFAM" id="SSF89260">
    <property type="entry name" value="Collagen-binding domain"/>
    <property type="match status" value="2"/>
</dbReference>
<protein>
    <submittedName>
        <fullName evidence="8">Peptidase S8</fullName>
    </submittedName>
</protein>
<dbReference type="InterPro" id="IPR036852">
    <property type="entry name" value="Peptidase_S8/S53_dom_sf"/>
</dbReference>
<dbReference type="InterPro" id="IPR000209">
    <property type="entry name" value="Peptidase_S8/S53_dom"/>
</dbReference>
<dbReference type="PROSITE" id="PS00138">
    <property type="entry name" value="SUBTILASE_SER"/>
    <property type="match status" value="1"/>
</dbReference>
<keyword evidence="3 5" id="KW-0378">Hydrolase</keyword>
<dbReference type="InterPro" id="IPR023827">
    <property type="entry name" value="Peptidase_S8_Asp-AS"/>
</dbReference>
<dbReference type="PROSITE" id="PS51272">
    <property type="entry name" value="SLH"/>
    <property type="match status" value="3"/>
</dbReference>
<dbReference type="Proteomes" id="UP000215509">
    <property type="component" value="Unassembled WGS sequence"/>
</dbReference>
<evidence type="ECO:0000313" key="8">
    <source>
        <dbReference type="EMBL" id="OXM86393.1"/>
    </source>
</evidence>
<dbReference type="PANTHER" id="PTHR43399">
    <property type="entry name" value="SUBTILISIN-RELATED"/>
    <property type="match status" value="1"/>
</dbReference>
<keyword evidence="9" id="KW-1185">Reference proteome</keyword>